<dbReference type="CDD" id="cd07062">
    <property type="entry name" value="Peptidase_S66_mccF_like"/>
    <property type="match status" value="1"/>
</dbReference>
<dbReference type="PANTHER" id="PTHR30237:SF2">
    <property type="entry name" value="MUREIN TETRAPEPTIDE CARBOXYPEPTIDASE"/>
    <property type="match status" value="1"/>
</dbReference>
<feature type="active site" description="Nucleophile" evidence="6">
    <location>
        <position position="115"/>
    </location>
</feature>
<keyword evidence="2 9" id="KW-0121">Carboxypeptidase</keyword>
<evidence type="ECO:0000256" key="4">
    <source>
        <dbReference type="ARBA" id="ARBA00022801"/>
    </source>
</evidence>
<evidence type="ECO:0000259" key="7">
    <source>
        <dbReference type="Pfam" id="PF02016"/>
    </source>
</evidence>
<dbReference type="InterPro" id="IPR029062">
    <property type="entry name" value="Class_I_gatase-like"/>
</dbReference>
<name>A0A563DUF8_9MICO</name>
<dbReference type="Gene3D" id="3.50.30.60">
    <property type="entry name" value="LD-carboxypeptidase A C-terminal domain-like"/>
    <property type="match status" value="1"/>
</dbReference>
<comment type="similarity">
    <text evidence="1">Belongs to the peptidase S66 family.</text>
</comment>
<proteinExistence type="inferred from homology"/>
<dbReference type="Pfam" id="PF02016">
    <property type="entry name" value="Peptidase_S66"/>
    <property type="match status" value="1"/>
</dbReference>
<organism evidence="9 10">
    <name type="scientific">Leekyejoonella antrihumi</name>
    <dbReference type="NCBI Taxonomy" id="1660198"/>
    <lineage>
        <taxon>Bacteria</taxon>
        <taxon>Bacillati</taxon>
        <taxon>Actinomycetota</taxon>
        <taxon>Actinomycetes</taxon>
        <taxon>Micrococcales</taxon>
        <taxon>Dermacoccaceae</taxon>
        <taxon>Leekyejoonella</taxon>
    </lineage>
</organism>
<keyword evidence="4" id="KW-0378">Hydrolase</keyword>
<dbReference type="RefSeq" id="WP_146320470.1">
    <property type="nucleotide sequence ID" value="NZ_VCQV01000044.1"/>
</dbReference>
<keyword evidence="3" id="KW-0645">Protease</keyword>
<evidence type="ECO:0000313" key="10">
    <source>
        <dbReference type="Proteomes" id="UP000320244"/>
    </source>
</evidence>
<dbReference type="InterPro" id="IPR040449">
    <property type="entry name" value="Peptidase_S66_N"/>
</dbReference>
<keyword evidence="10" id="KW-1185">Reference proteome</keyword>
<dbReference type="InterPro" id="IPR027461">
    <property type="entry name" value="Carboxypeptidase_A_C_sf"/>
</dbReference>
<comment type="caution">
    <text evidence="9">The sequence shown here is derived from an EMBL/GenBank/DDBJ whole genome shotgun (WGS) entry which is preliminary data.</text>
</comment>
<reference evidence="9 10" key="1">
    <citation type="submission" date="2019-05" db="EMBL/GenBank/DDBJ databases">
        <authorList>
            <person name="Lee S.D."/>
        </authorList>
    </citation>
    <scope>NUCLEOTIDE SEQUENCE [LARGE SCALE GENOMIC DNA]</scope>
    <source>
        <strain evidence="9 10">C5-26</strain>
    </source>
</reference>
<dbReference type="Pfam" id="PF17676">
    <property type="entry name" value="Peptidase_S66C"/>
    <property type="match status" value="1"/>
</dbReference>
<accession>A0A563DUF8</accession>
<dbReference type="AlphaFoldDB" id="A0A563DUF8"/>
<keyword evidence="5" id="KW-0720">Serine protease</keyword>
<dbReference type="SUPFAM" id="SSF52317">
    <property type="entry name" value="Class I glutamine amidotransferase-like"/>
    <property type="match status" value="1"/>
</dbReference>
<reference evidence="9 10" key="2">
    <citation type="submission" date="2019-08" db="EMBL/GenBank/DDBJ databases">
        <title>Jejuicoccus antrihumi gen. nov., sp. nov., a new member of the family Dermacoccaceae isolated from a cave.</title>
        <authorList>
            <person name="Schumann P."/>
            <person name="Kim I.S."/>
        </authorList>
    </citation>
    <scope>NUCLEOTIDE SEQUENCE [LARGE SCALE GENOMIC DNA]</scope>
    <source>
        <strain evidence="9 10">C5-26</strain>
    </source>
</reference>
<feature type="active site" description="Charge relay system" evidence="6">
    <location>
        <position position="244"/>
    </location>
</feature>
<dbReference type="GO" id="GO:0008236">
    <property type="term" value="F:serine-type peptidase activity"/>
    <property type="evidence" value="ECO:0007669"/>
    <property type="project" value="UniProtKB-KW"/>
</dbReference>
<gene>
    <name evidence="9" type="ORF">FGL98_21775</name>
</gene>
<sequence length="339" mass="36831">MQIRYPRPLQPGDRIGVTAPSAGVAPRHWARLEFCVQWLRDRGFDVVVGDCIEATSHVSAPKQQRAHELQAMLTDPSIAAVIPPWGGAGTTHDLVDLLDYDAIAAAEPTWCVGFSDTSTWLLPLTLRTGMATIHGQNLMDTPYDSPAGILPWWQVAAGPSSFTQYSPGRYRTHFDPWETDPAITDFPLPKAGRWRMLRGGDRIEVSGRLIGGCIETVGLLAGTTYGDVRTFGRNFEGGLLVYVEAADEEAFTICRSLHAMRLAGWFDHANAILVGRTSAPASGGFTQQDAVLDAVGDLGVPVIMDMDFGHVPPYLCFVNGAVGHVVVGGDRQEITQTFR</sequence>
<dbReference type="InterPro" id="IPR040921">
    <property type="entry name" value="Peptidase_S66C"/>
</dbReference>
<protein>
    <submittedName>
        <fullName evidence="9">LD-carboxypeptidase</fullName>
    </submittedName>
</protein>
<evidence type="ECO:0000313" key="9">
    <source>
        <dbReference type="EMBL" id="TWP33324.1"/>
    </source>
</evidence>
<dbReference type="GO" id="GO:0006508">
    <property type="term" value="P:proteolysis"/>
    <property type="evidence" value="ECO:0007669"/>
    <property type="project" value="UniProtKB-KW"/>
</dbReference>
<dbReference type="PIRSF" id="PIRSF028757">
    <property type="entry name" value="LD-carboxypeptidase"/>
    <property type="match status" value="1"/>
</dbReference>
<dbReference type="GO" id="GO:0004180">
    <property type="term" value="F:carboxypeptidase activity"/>
    <property type="evidence" value="ECO:0007669"/>
    <property type="project" value="UniProtKB-KW"/>
</dbReference>
<evidence type="ECO:0000256" key="5">
    <source>
        <dbReference type="ARBA" id="ARBA00022825"/>
    </source>
</evidence>
<dbReference type="InterPro" id="IPR027478">
    <property type="entry name" value="LdcA_N"/>
</dbReference>
<dbReference type="InterPro" id="IPR003507">
    <property type="entry name" value="S66_fam"/>
</dbReference>
<dbReference type="Gene3D" id="3.40.50.10740">
    <property type="entry name" value="Class I glutamine amidotransferase-like"/>
    <property type="match status" value="1"/>
</dbReference>
<evidence type="ECO:0000256" key="1">
    <source>
        <dbReference type="ARBA" id="ARBA00010233"/>
    </source>
</evidence>
<dbReference type="SUPFAM" id="SSF141986">
    <property type="entry name" value="LD-carboxypeptidase A C-terminal domain-like"/>
    <property type="match status" value="1"/>
</dbReference>
<dbReference type="EMBL" id="VCQV01000044">
    <property type="protein sequence ID" value="TWP33324.1"/>
    <property type="molecule type" value="Genomic_DNA"/>
</dbReference>
<dbReference type="Proteomes" id="UP000320244">
    <property type="component" value="Unassembled WGS sequence"/>
</dbReference>
<evidence type="ECO:0000256" key="3">
    <source>
        <dbReference type="ARBA" id="ARBA00022670"/>
    </source>
</evidence>
<feature type="active site" description="Charge relay system" evidence="6">
    <location>
        <position position="310"/>
    </location>
</feature>
<dbReference type="OrthoDB" id="9807329at2"/>
<feature type="domain" description="LD-carboxypeptidase C-terminal" evidence="8">
    <location>
        <begin position="206"/>
        <end position="322"/>
    </location>
</feature>
<evidence type="ECO:0000256" key="2">
    <source>
        <dbReference type="ARBA" id="ARBA00022645"/>
    </source>
</evidence>
<evidence type="ECO:0000256" key="6">
    <source>
        <dbReference type="PIRSR" id="PIRSR028757-1"/>
    </source>
</evidence>
<feature type="domain" description="LD-carboxypeptidase N-terminal" evidence="7">
    <location>
        <begin position="15"/>
        <end position="135"/>
    </location>
</feature>
<dbReference type="PANTHER" id="PTHR30237">
    <property type="entry name" value="MURAMOYLTETRAPEPTIDE CARBOXYPEPTIDASE"/>
    <property type="match status" value="1"/>
</dbReference>
<evidence type="ECO:0000259" key="8">
    <source>
        <dbReference type="Pfam" id="PF17676"/>
    </source>
</evidence>